<evidence type="ECO:0000313" key="1">
    <source>
        <dbReference type="EMBL" id="MBE9075713.1"/>
    </source>
</evidence>
<dbReference type="SUPFAM" id="SSF51735">
    <property type="entry name" value="NAD(P)-binding Rossmann-fold domains"/>
    <property type="match status" value="1"/>
</dbReference>
<dbReference type="Gene3D" id="3.40.50.720">
    <property type="entry name" value="NAD(P)-binding Rossmann-like Domain"/>
    <property type="match status" value="1"/>
</dbReference>
<keyword evidence="2" id="KW-1185">Reference proteome</keyword>
<evidence type="ECO:0000313" key="2">
    <source>
        <dbReference type="Proteomes" id="UP000636505"/>
    </source>
</evidence>
<dbReference type="InterPro" id="IPR036291">
    <property type="entry name" value="NAD(P)-bd_dom_sf"/>
</dbReference>
<dbReference type="Proteomes" id="UP000636505">
    <property type="component" value="Unassembled WGS sequence"/>
</dbReference>
<name>A0A8J7DB19_9CYAN</name>
<sequence>MIANYHQLPVGLLEPEDIAGIVIFLASPAAQYITGITVDIAAGANARYTA</sequence>
<accession>A0A8J7DB19</accession>
<dbReference type="EMBL" id="JADEXG010000001">
    <property type="protein sequence ID" value="MBE9075713.1"/>
    <property type="molecule type" value="Genomic_DNA"/>
</dbReference>
<protein>
    <submittedName>
        <fullName evidence="1">SDR family oxidoreductase</fullName>
    </submittedName>
</protein>
<proteinExistence type="predicted"/>
<organism evidence="1 2">
    <name type="scientific">Vasconcelosia minhoensis LEGE 07310</name>
    <dbReference type="NCBI Taxonomy" id="915328"/>
    <lineage>
        <taxon>Bacteria</taxon>
        <taxon>Bacillati</taxon>
        <taxon>Cyanobacteriota</taxon>
        <taxon>Cyanophyceae</taxon>
        <taxon>Nodosilineales</taxon>
        <taxon>Cymatolegaceae</taxon>
        <taxon>Vasconcelosia</taxon>
        <taxon>Vasconcelosia minhoensis</taxon>
    </lineage>
</organism>
<dbReference type="AlphaFoldDB" id="A0A8J7DB19"/>
<gene>
    <name evidence="1" type="ORF">IQ241_00095</name>
</gene>
<comment type="caution">
    <text evidence="1">The sequence shown here is derived from an EMBL/GenBank/DDBJ whole genome shotgun (WGS) entry which is preliminary data.</text>
</comment>
<reference evidence="1" key="1">
    <citation type="submission" date="2020-10" db="EMBL/GenBank/DDBJ databases">
        <authorList>
            <person name="Castelo-Branco R."/>
            <person name="Eusebio N."/>
            <person name="Adriana R."/>
            <person name="Vieira A."/>
            <person name="Brugerolle De Fraissinette N."/>
            <person name="Rezende De Castro R."/>
            <person name="Schneider M.P."/>
            <person name="Vasconcelos V."/>
            <person name="Leao P.N."/>
        </authorList>
    </citation>
    <scope>NUCLEOTIDE SEQUENCE</scope>
    <source>
        <strain evidence="1">LEGE 07310</strain>
    </source>
</reference>